<sequence>MDLSLDRPGSYLFVRRVDTRSITVVDRELTASFLLSPERAVENWPVNASGQLDASHVDAILELKPEVVLLGTGERQVFPAPAFMAGLLRKGVGVEVMDNAAAARTYDLLAGESRRVVAAFILPG</sequence>
<dbReference type="InterPro" id="IPR036748">
    <property type="entry name" value="MTH938-like_sf"/>
</dbReference>
<dbReference type="Gene3D" id="3.40.1230.10">
    <property type="entry name" value="MTH938-like"/>
    <property type="match status" value="1"/>
</dbReference>
<dbReference type="Proteomes" id="UP000515873">
    <property type="component" value="Chromosome"/>
</dbReference>
<organism evidence="1 2">
    <name type="scientific">Dyella telluris</name>
    <dbReference type="NCBI Taxonomy" id="2763498"/>
    <lineage>
        <taxon>Bacteria</taxon>
        <taxon>Pseudomonadati</taxon>
        <taxon>Pseudomonadota</taxon>
        <taxon>Gammaproteobacteria</taxon>
        <taxon>Lysobacterales</taxon>
        <taxon>Rhodanobacteraceae</taxon>
        <taxon>Dyella</taxon>
    </lineage>
</organism>
<name>A0A7G8Q4S1_9GAMM</name>
<dbReference type="Pfam" id="PF04430">
    <property type="entry name" value="DUF498"/>
    <property type="match status" value="1"/>
</dbReference>
<dbReference type="InterPro" id="IPR007523">
    <property type="entry name" value="NDUFAF3/AAMDC"/>
</dbReference>
<dbReference type="KEGG" id="dtl:H8F01_00965"/>
<dbReference type="CDD" id="cd05560">
    <property type="entry name" value="Xcc1710_like"/>
    <property type="match status" value="1"/>
</dbReference>
<proteinExistence type="predicted"/>
<dbReference type="RefSeq" id="WP_187057238.1">
    <property type="nucleotide sequence ID" value="NZ_CP060412.1"/>
</dbReference>
<reference evidence="1 2" key="1">
    <citation type="submission" date="2020-08" db="EMBL/GenBank/DDBJ databases">
        <title>Dyella sp. G9 isolated from forest soil.</title>
        <authorList>
            <person name="Fu J."/>
            <person name="Qiu L."/>
        </authorList>
    </citation>
    <scope>NUCLEOTIDE SEQUENCE [LARGE SCALE GENOMIC DNA]</scope>
    <source>
        <strain evidence="1 2">G9</strain>
    </source>
</reference>
<accession>A0A7G8Q4S1</accession>
<dbReference type="PANTHER" id="PTHR21192">
    <property type="entry name" value="NUCLEAR PROTEIN E3-3"/>
    <property type="match status" value="1"/>
</dbReference>
<evidence type="ECO:0000313" key="1">
    <source>
        <dbReference type="EMBL" id="QNK01779.1"/>
    </source>
</evidence>
<keyword evidence="2" id="KW-1185">Reference proteome</keyword>
<dbReference type="SUPFAM" id="SSF64076">
    <property type="entry name" value="MTH938-like"/>
    <property type="match status" value="1"/>
</dbReference>
<dbReference type="AlphaFoldDB" id="A0A7G8Q4S1"/>
<dbReference type="PANTHER" id="PTHR21192:SF2">
    <property type="entry name" value="NADH DEHYDROGENASE [UBIQUINONE] 1 ALPHA SUBCOMPLEX ASSEMBLY FACTOR 3"/>
    <property type="match status" value="1"/>
</dbReference>
<gene>
    <name evidence="1" type="ORF">H8F01_00965</name>
</gene>
<protein>
    <submittedName>
        <fullName evidence="1">Mth938-like domain-containing protein</fullName>
    </submittedName>
</protein>
<evidence type="ECO:0000313" key="2">
    <source>
        <dbReference type="Proteomes" id="UP000515873"/>
    </source>
</evidence>
<dbReference type="EMBL" id="CP060412">
    <property type="protein sequence ID" value="QNK01779.1"/>
    <property type="molecule type" value="Genomic_DNA"/>
</dbReference>